<dbReference type="InterPro" id="IPR055264">
    <property type="entry name" value="BOD1/SHG1_dom"/>
</dbReference>
<keyword evidence="7" id="KW-1185">Reference proteome</keyword>
<feature type="domain" description="BOD1/SHG1" evidence="5">
    <location>
        <begin position="15"/>
        <end position="110"/>
    </location>
</feature>
<dbReference type="InterPro" id="IPR043244">
    <property type="entry name" value="BOD1L1"/>
</dbReference>
<dbReference type="EMBL" id="AYCK01012731">
    <property type="status" value="NOT_ANNOTATED_CDS"/>
    <property type="molecule type" value="Genomic_DNA"/>
</dbReference>
<dbReference type="PANTHER" id="PTHR47391">
    <property type="entry name" value="BIORIENTATION OF CHROMOSOMES IN CELL DIVISION 1 LIKE 1"/>
    <property type="match status" value="1"/>
</dbReference>
<evidence type="ECO:0000256" key="4">
    <source>
        <dbReference type="SAM" id="MobiDB-lite"/>
    </source>
</evidence>
<feature type="compositionally biased region" description="Acidic residues" evidence="4">
    <location>
        <begin position="195"/>
        <end position="210"/>
    </location>
</feature>
<evidence type="ECO:0000256" key="3">
    <source>
        <dbReference type="ARBA" id="ARBA00022454"/>
    </source>
</evidence>
<evidence type="ECO:0000259" key="5">
    <source>
        <dbReference type="Pfam" id="PF05205"/>
    </source>
</evidence>
<dbReference type="Pfam" id="PF05205">
    <property type="entry name" value="COMPASS-Shg1"/>
    <property type="match status" value="1"/>
</dbReference>
<reference evidence="7" key="1">
    <citation type="submission" date="2013-10" db="EMBL/GenBank/DDBJ databases">
        <authorList>
            <person name="Schartl M."/>
            <person name="Warren W."/>
        </authorList>
    </citation>
    <scope>NUCLEOTIDE SEQUENCE [LARGE SCALE GENOMIC DNA]</scope>
    <source>
        <strain evidence="7">female</strain>
    </source>
</reference>
<accession>A0A087XAD2</accession>
<evidence type="ECO:0000256" key="2">
    <source>
        <dbReference type="ARBA" id="ARBA00008463"/>
    </source>
</evidence>
<dbReference type="GO" id="GO:0005694">
    <property type="term" value="C:chromosome"/>
    <property type="evidence" value="ECO:0007669"/>
    <property type="project" value="UniProtKB-SubCell"/>
</dbReference>
<reference evidence="6" key="2">
    <citation type="submission" date="2025-08" db="UniProtKB">
        <authorList>
            <consortium name="Ensembl"/>
        </authorList>
    </citation>
    <scope>IDENTIFICATION</scope>
</reference>
<feature type="compositionally biased region" description="Basic and acidic residues" evidence="4">
    <location>
        <begin position="262"/>
        <end position="297"/>
    </location>
</feature>
<evidence type="ECO:0000313" key="6">
    <source>
        <dbReference type="Ensembl" id="ENSPFOP00000002735.2"/>
    </source>
</evidence>
<reference evidence="6" key="3">
    <citation type="submission" date="2025-09" db="UniProtKB">
        <authorList>
            <consortium name="Ensembl"/>
        </authorList>
    </citation>
    <scope>IDENTIFICATION</scope>
</reference>
<comment type="similarity">
    <text evidence="2">Belongs to the BOD1 family.</text>
</comment>
<dbReference type="AlphaFoldDB" id="A0A087XAD2"/>
<dbReference type="GeneTree" id="ENSGT00940000156198"/>
<dbReference type="Ensembl" id="ENSPFOT00000002739.2">
    <property type="protein sequence ID" value="ENSPFOP00000002735.2"/>
    <property type="gene ID" value="ENSPFOG00000002857.2"/>
</dbReference>
<protein>
    <recommendedName>
        <fullName evidence="5">BOD1/SHG1 domain-containing protein</fullName>
    </recommendedName>
</protein>
<organism evidence="6 7">
    <name type="scientific">Poecilia formosa</name>
    <name type="common">Amazon molly</name>
    <name type="synonym">Limia formosa</name>
    <dbReference type="NCBI Taxonomy" id="48698"/>
    <lineage>
        <taxon>Eukaryota</taxon>
        <taxon>Metazoa</taxon>
        <taxon>Chordata</taxon>
        <taxon>Craniata</taxon>
        <taxon>Vertebrata</taxon>
        <taxon>Euteleostomi</taxon>
        <taxon>Actinopterygii</taxon>
        <taxon>Neopterygii</taxon>
        <taxon>Teleostei</taxon>
        <taxon>Neoteleostei</taxon>
        <taxon>Acanthomorphata</taxon>
        <taxon>Ovalentaria</taxon>
        <taxon>Atherinomorphae</taxon>
        <taxon>Cyprinodontiformes</taxon>
        <taxon>Poeciliidae</taxon>
        <taxon>Poeciliinae</taxon>
        <taxon>Poecilia</taxon>
    </lineage>
</organism>
<dbReference type="STRING" id="48698.ENSPFOP00000002735"/>
<dbReference type="eggNOG" id="ENOG502QTHP">
    <property type="taxonomic scope" value="Eukaryota"/>
</dbReference>
<evidence type="ECO:0000256" key="1">
    <source>
        <dbReference type="ARBA" id="ARBA00004286"/>
    </source>
</evidence>
<feature type="region of interest" description="Disordered" evidence="4">
    <location>
        <begin position="195"/>
        <end position="297"/>
    </location>
</feature>
<comment type="subcellular location">
    <subcellularLocation>
        <location evidence="1">Chromosome</location>
    </subcellularLocation>
</comment>
<proteinExistence type="inferred from homology"/>
<evidence type="ECO:0000313" key="7">
    <source>
        <dbReference type="Proteomes" id="UP000028760"/>
    </source>
</evidence>
<feature type="region of interest" description="Disordered" evidence="4">
    <location>
        <begin position="118"/>
        <end position="156"/>
    </location>
</feature>
<dbReference type="Proteomes" id="UP000028760">
    <property type="component" value="Unassembled WGS sequence"/>
</dbReference>
<name>A0A087XAD2_POEFO</name>
<dbReference type="PANTHER" id="PTHR47391:SF1">
    <property type="entry name" value="BIORIENTATION OF CHROMOSOMES IN CELL DIVISION 1 LIKE 1"/>
    <property type="match status" value="1"/>
</dbReference>
<sequence length="297" mass="33460">MAGLPPGDPQLVSMIVSHLKTQGLFDQFRRDCLADVDTKPAYLNLKQRVDNFVSNHLSNHTWSPHLNKNQLRNNIRQLVLQSGMLEQGVDRIVAQVVDPKVNHIFRPQVERVVREFLSPGSCSEEPPLPLTPAEIKTDSSVPEQPSSSASTPGSNAMSILDTITSLNQEANVRTSSAAERGGKTQVLDEPMELVEENEQDMEVVEESDDNQEGRSLEEAVVGEIQTAEVKTESLEEQMEEEKEQLKEEVKTEEEEAGAPAQAEEKKEKPTSKAKDKEERLLKRQQNRERMEEKRKQK</sequence>
<feature type="compositionally biased region" description="Low complexity" evidence="4">
    <location>
        <begin position="139"/>
        <end position="150"/>
    </location>
</feature>
<keyword evidence="3" id="KW-0158">Chromosome</keyword>